<gene>
    <name evidence="2" type="ORF">D9757_001347</name>
</gene>
<feature type="compositionally biased region" description="Polar residues" evidence="1">
    <location>
        <begin position="459"/>
        <end position="469"/>
    </location>
</feature>
<feature type="compositionally biased region" description="Basic and acidic residues" evidence="1">
    <location>
        <begin position="475"/>
        <end position="509"/>
    </location>
</feature>
<feature type="region of interest" description="Disordered" evidence="1">
    <location>
        <begin position="1"/>
        <end position="102"/>
    </location>
</feature>
<feature type="compositionally biased region" description="Low complexity" evidence="1">
    <location>
        <begin position="411"/>
        <end position="427"/>
    </location>
</feature>
<feature type="compositionally biased region" description="Basic and acidic residues" evidence="1">
    <location>
        <begin position="260"/>
        <end position="271"/>
    </location>
</feature>
<dbReference type="AlphaFoldDB" id="A0A8H5I189"/>
<feature type="region of interest" description="Disordered" evidence="1">
    <location>
        <begin position="459"/>
        <end position="521"/>
    </location>
</feature>
<evidence type="ECO:0000256" key="1">
    <source>
        <dbReference type="SAM" id="MobiDB-lite"/>
    </source>
</evidence>
<name>A0A8H5I189_9AGAR</name>
<feature type="compositionally biased region" description="Polar residues" evidence="1">
    <location>
        <begin position="352"/>
        <end position="363"/>
    </location>
</feature>
<evidence type="ECO:0000313" key="3">
    <source>
        <dbReference type="Proteomes" id="UP000518752"/>
    </source>
</evidence>
<feature type="compositionally biased region" description="Low complexity" evidence="1">
    <location>
        <begin position="1"/>
        <end position="14"/>
    </location>
</feature>
<sequence length="667" mass="72815">MSSIPQSIESSSASKNPTTAKKRLHNMFGRKSSVSSSRTTSPRPDEDVPHLPTLTHIEQFDGTPRPTRHHSRPTSPTPLSTRTRQSHTNQPSATNTASTSFKLESIFKPTRLFAGSARRAQSQPPTISLSHPGTTVSPMPTLSSSNSDSSHVHNNGRPDIPVVSGPSRHASTSSRIARKRASTNESISSISSSHRFGGVQPAVSSSIPVPRITHTPATPASASLRPNQTPRKDSMESGYRYRPLVMEMVDEEKDPQEAGSKGKEKQREDFTASRASSKGKQSDHSSASEPRSSDRHQRSTRHVSPKPQNINLAHIRSAKHGSFDFERPFGGVSLVRTSSGTTSTSRAISPGRYSNRSGTNSASGAAIRRTDSSGRKKDTKVTMSSRKEDNEYRKLNAEVDDDPVPPYSPAPTTGPGAGLSSSLGRSSSKRSGIARLVGLGGFAAHGAFSFEPPVPSPISPTFSQSSHANNVVGRNESEYERRWAKERSKPHDSKEKWERAPQPIHEERGVSNVSGVRSRSEKKGRSLDLGIGLAWAPSKVREDVLFPSGVIFANAKGMKNRLSESTGGRTTIRGSRTRTANEFGVNVEDRSKVGRDVAEEFKKVLDPEGYNTFKKYVHKFDRHEISFDGENGIIAQAEKLLDLRTNMEEESKRRLINRLAKIVLQNA</sequence>
<dbReference type="Proteomes" id="UP000518752">
    <property type="component" value="Unassembled WGS sequence"/>
</dbReference>
<feature type="region of interest" description="Disordered" evidence="1">
    <location>
        <begin position="114"/>
        <end position="311"/>
    </location>
</feature>
<feature type="compositionally biased region" description="Polar residues" evidence="1">
    <location>
        <begin position="86"/>
        <end position="102"/>
    </location>
</feature>
<feature type="compositionally biased region" description="Low complexity" evidence="1">
    <location>
        <begin position="32"/>
        <end position="42"/>
    </location>
</feature>
<feature type="compositionally biased region" description="Basic and acidic residues" evidence="1">
    <location>
        <begin position="368"/>
        <end position="397"/>
    </location>
</feature>
<comment type="caution">
    <text evidence="2">The sequence shown here is derived from an EMBL/GenBank/DDBJ whole genome shotgun (WGS) entry which is preliminary data.</text>
</comment>
<proteinExistence type="predicted"/>
<organism evidence="2 3">
    <name type="scientific">Collybiopsis confluens</name>
    <dbReference type="NCBI Taxonomy" id="2823264"/>
    <lineage>
        <taxon>Eukaryota</taxon>
        <taxon>Fungi</taxon>
        <taxon>Dikarya</taxon>
        <taxon>Basidiomycota</taxon>
        <taxon>Agaricomycotina</taxon>
        <taxon>Agaricomycetes</taxon>
        <taxon>Agaricomycetidae</taxon>
        <taxon>Agaricales</taxon>
        <taxon>Marasmiineae</taxon>
        <taxon>Omphalotaceae</taxon>
        <taxon>Collybiopsis</taxon>
    </lineage>
</organism>
<feature type="compositionally biased region" description="Polar residues" evidence="1">
    <location>
        <begin position="119"/>
        <end position="142"/>
    </location>
</feature>
<feature type="compositionally biased region" description="Polar residues" evidence="1">
    <location>
        <begin position="215"/>
        <end position="229"/>
    </location>
</feature>
<accession>A0A8H5I189</accession>
<dbReference type="OrthoDB" id="3260940at2759"/>
<reference evidence="2 3" key="1">
    <citation type="journal article" date="2020" name="ISME J.">
        <title>Uncovering the hidden diversity of litter-decomposition mechanisms in mushroom-forming fungi.</title>
        <authorList>
            <person name="Floudas D."/>
            <person name="Bentzer J."/>
            <person name="Ahren D."/>
            <person name="Johansson T."/>
            <person name="Persson P."/>
            <person name="Tunlid A."/>
        </authorList>
    </citation>
    <scope>NUCLEOTIDE SEQUENCE [LARGE SCALE GENOMIC DNA]</scope>
    <source>
        <strain evidence="2 3">CBS 406.79</strain>
    </source>
</reference>
<dbReference type="EMBL" id="JAACJN010000003">
    <property type="protein sequence ID" value="KAF5393178.1"/>
    <property type="molecule type" value="Genomic_DNA"/>
</dbReference>
<keyword evidence="3" id="KW-1185">Reference proteome</keyword>
<feature type="compositionally biased region" description="Low complexity" evidence="1">
    <location>
        <begin position="73"/>
        <end position="83"/>
    </location>
</feature>
<feature type="region of interest" description="Disordered" evidence="1">
    <location>
        <begin position="334"/>
        <end position="427"/>
    </location>
</feature>
<protein>
    <submittedName>
        <fullName evidence="2">Uncharacterized protein</fullName>
    </submittedName>
</protein>
<evidence type="ECO:0000313" key="2">
    <source>
        <dbReference type="EMBL" id="KAF5393178.1"/>
    </source>
</evidence>
<feature type="compositionally biased region" description="Polar residues" evidence="1">
    <location>
        <begin position="273"/>
        <end position="290"/>
    </location>
</feature>